<evidence type="ECO:0000259" key="9">
    <source>
        <dbReference type="PROSITE" id="PS51278"/>
    </source>
</evidence>
<dbReference type="SUPFAM" id="SSF56235">
    <property type="entry name" value="N-terminal nucleophile aminohydrolases (Ntn hydrolases)"/>
    <property type="match status" value="1"/>
</dbReference>
<dbReference type="CDD" id="cd00712">
    <property type="entry name" value="AsnB"/>
    <property type="match status" value="1"/>
</dbReference>
<dbReference type="Pfam" id="PF00733">
    <property type="entry name" value="Asn_synthase"/>
    <property type="match status" value="1"/>
</dbReference>
<comment type="pathway">
    <text evidence="1">Amino-acid biosynthesis; L-asparagine biosynthesis; L-asparagine from L-aspartate (L-Gln route): step 1/1.</text>
</comment>
<dbReference type="PANTHER" id="PTHR43284:SF1">
    <property type="entry name" value="ASPARAGINE SYNTHETASE"/>
    <property type="match status" value="1"/>
</dbReference>
<evidence type="ECO:0000256" key="3">
    <source>
        <dbReference type="ARBA" id="ARBA00012737"/>
    </source>
</evidence>
<keyword evidence="11" id="KW-1185">Reference proteome</keyword>
<dbReference type="EMBL" id="CAKJTJ010000021">
    <property type="protein sequence ID" value="CAG9622439.1"/>
    <property type="molecule type" value="Genomic_DNA"/>
</dbReference>
<dbReference type="Pfam" id="PF13537">
    <property type="entry name" value="GATase_7"/>
    <property type="match status" value="1"/>
</dbReference>
<dbReference type="InterPro" id="IPR001962">
    <property type="entry name" value="Asn_synthase"/>
</dbReference>
<dbReference type="EC" id="6.3.5.4" evidence="3"/>
<dbReference type="PANTHER" id="PTHR43284">
    <property type="entry name" value="ASPARAGINE SYNTHETASE (GLUTAMINE-HYDROLYZING)"/>
    <property type="match status" value="1"/>
</dbReference>
<name>A0ABM8YR99_9BACI</name>
<comment type="caution">
    <text evidence="10">The sequence shown here is derived from an EMBL/GenBank/DDBJ whole genome shotgun (WGS) entry which is preliminary data.</text>
</comment>
<evidence type="ECO:0000256" key="1">
    <source>
        <dbReference type="ARBA" id="ARBA00005187"/>
    </source>
</evidence>
<dbReference type="PROSITE" id="PS51278">
    <property type="entry name" value="GATASE_TYPE_2"/>
    <property type="match status" value="1"/>
</dbReference>
<evidence type="ECO:0000256" key="8">
    <source>
        <dbReference type="ARBA" id="ARBA00048741"/>
    </source>
</evidence>
<dbReference type="InterPro" id="IPR014729">
    <property type="entry name" value="Rossmann-like_a/b/a_fold"/>
</dbReference>
<evidence type="ECO:0000256" key="6">
    <source>
        <dbReference type="ARBA" id="ARBA00022888"/>
    </source>
</evidence>
<keyword evidence="6" id="KW-0061">Asparagine biosynthesis</keyword>
<gene>
    <name evidence="10" type="primary">asnB</name>
    <name evidence="10" type="ORF">BACCIP111883_03230</name>
</gene>
<evidence type="ECO:0000256" key="2">
    <source>
        <dbReference type="ARBA" id="ARBA00005752"/>
    </source>
</evidence>
<feature type="domain" description="Glutamine amidotransferase type-2" evidence="9">
    <location>
        <begin position="2"/>
        <end position="211"/>
    </location>
</feature>
<organism evidence="10 11">
    <name type="scientific">Sutcliffiella rhizosphaerae</name>
    <dbReference type="NCBI Taxonomy" id="2880967"/>
    <lineage>
        <taxon>Bacteria</taxon>
        <taxon>Bacillati</taxon>
        <taxon>Bacillota</taxon>
        <taxon>Bacilli</taxon>
        <taxon>Bacillales</taxon>
        <taxon>Bacillaceae</taxon>
        <taxon>Sutcliffiella</taxon>
    </lineage>
</organism>
<dbReference type="CDD" id="cd01991">
    <property type="entry name" value="Asn_synthase_B_C"/>
    <property type="match status" value="1"/>
</dbReference>
<sequence length="635" mass="73857">MCGFVGFLKNKKADVDYSISEMMETIGHRGPDDSGIFSDDTIELGFQRLSIIDLEKGHQPLSDKSQRYWIVFNGEIYNYVEIRNELTNQGCSFQTNSDTEVILQLFMREKDRCVEKLEGMFSFVIWDSTEKILFGARDHFGIKPFYYLEDNNKFAFGSELKSLLPCLLENESLQTDTFQQYLSFQYIPEPHTPYSSIKKMKPGHFFYKKPYEEAVWTEYWHPTFQPVIQSEKGITEVIKESLRASVYKHMRSDVPVGCFLSGGIDSTIITALAKECHPNIQTFSVGFDVQGYSEVDIAEKTAEEFKIENIPYIIQPEEFTRELPKIVWLLDDIVADPSVVPLFFLAREARRHVKVALSGEGADELFGGYNIYREPQSLKGITSMPPIIKKCLLFLAKEMPDGMKGKNFLLRGCSNLEDRFIGNAKIFPEEEKPHLWRDYQPHINHQQITKEYYEKALGLGDVTTMQYVDIMTWLRGDILVKADRMSMANSLEVRVPFLDKQVFKIASSLLYSHKIYGKTTKAKLREAFREIVPSHVVDRKKLGFPVPLRVWFKEELYEWALGILDNSAVCHQYFHKEYVKKMLAEHRKGTKDNSRKIWTVLIFLIWQDIYEQKRKAINKKQFVDTVRNKQNEKEA</sequence>
<dbReference type="Gene3D" id="3.60.20.10">
    <property type="entry name" value="Glutamine Phosphoribosylpyrophosphate, subunit 1, domain 1"/>
    <property type="match status" value="1"/>
</dbReference>
<dbReference type="GO" id="GO:0004066">
    <property type="term" value="F:asparagine synthase (glutamine-hydrolyzing) activity"/>
    <property type="evidence" value="ECO:0007669"/>
    <property type="project" value="UniProtKB-EC"/>
</dbReference>
<comment type="similarity">
    <text evidence="2">Belongs to the asparagine synthetase family.</text>
</comment>
<dbReference type="Gene3D" id="3.40.50.620">
    <property type="entry name" value="HUPs"/>
    <property type="match status" value="1"/>
</dbReference>
<dbReference type="RefSeq" id="WP_230502903.1">
    <property type="nucleotide sequence ID" value="NZ_CAKJTJ010000021.1"/>
</dbReference>
<keyword evidence="4" id="KW-0547">Nucleotide-binding</keyword>
<dbReference type="InterPro" id="IPR006426">
    <property type="entry name" value="Asn_synth_AEB"/>
</dbReference>
<dbReference type="InterPro" id="IPR029055">
    <property type="entry name" value="Ntn_hydrolases_N"/>
</dbReference>
<dbReference type="InterPro" id="IPR033738">
    <property type="entry name" value="AsnB_N"/>
</dbReference>
<keyword evidence="5" id="KW-0067">ATP-binding</keyword>
<dbReference type="SUPFAM" id="SSF52402">
    <property type="entry name" value="Adenine nucleotide alpha hydrolases-like"/>
    <property type="match status" value="1"/>
</dbReference>
<evidence type="ECO:0000256" key="5">
    <source>
        <dbReference type="ARBA" id="ARBA00022840"/>
    </source>
</evidence>
<dbReference type="Proteomes" id="UP000789833">
    <property type="component" value="Unassembled WGS sequence"/>
</dbReference>
<dbReference type="NCBIfam" id="TIGR01536">
    <property type="entry name" value="asn_synth_AEB"/>
    <property type="match status" value="1"/>
</dbReference>
<protein>
    <recommendedName>
        <fullName evidence="3">asparagine synthase (glutamine-hydrolyzing)</fullName>
        <ecNumber evidence="3">6.3.5.4</ecNumber>
    </recommendedName>
</protein>
<comment type="catalytic activity">
    <reaction evidence="8">
        <text>L-aspartate + L-glutamine + ATP + H2O = L-asparagine + L-glutamate + AMP + diphosphate + H(+)</text>
        <dbReference type="Rhea" id="RHEA:12228"/>
        <dbReference type="ChEBI" id="CHEBI:15377"/>
        <dbReference type="ChEBI" id="CHEBI:15378"/>
        <dbReference type="ChEBI" id="CHEBI:29985"/>
        <dbReference type="ChEBI" id="CHEBI:29991"/>
        <dbReference type="ChEBI" id="CHEBI:30616"/>
        <dbReference type="ChEBI" id="CHEBI:33019"/>
        <dbReference type="ChEBI" id="CHEBI:58048"/>
        <dbReference type="ChEBI" id="CHEBI:58359"/>
        <dbReference type="ChEBI" id="CHEBI:456215"/>
        <dbReference type="EC" id="6.3.5.4"/>
    </reaction>
</comment>
<keyword evidence="6" id="KW-0028">Amino-acid biosynthesis</keyword>
<dbReference type="PIRSF" id="PIRSF001589">
    <property type="entry name" value="Asn_synthetase_glu-h"/>
    <property type="match status" value="1"/>
</dbReference>
<proteinExistence type="inferred from homology"/>
<keyword evidence="7" id="KW-0315">Glutamine amidotransferase</keyword>
<evidence type="ECO:0000256" key="4">
    <source>
        <dbReference type="ARBA" id="ARBA00022741"/>
    </source>
</evidence>
<accession>A0ABM8YR99</accession>
<dbReference type="InterPro" id="IPR017932">
    <property type="entry name" value="GATase_2_dom"/>
</dbReference>
<keyword evidence="10" id="KW-0436">Ligase</keyword>
<dbReference type="InterPro" id="IPR051786">
    <property type="entry name" value="ASN_synthetase/amidase"/>
</dbReference>
<evidence type="ECO:0000313" key="10">
    <source>
        <dbReference type="EMBL" id="CAG9622439.1"/>
    </source>
</evidence>
<evidence type="ECO:0000313" key="11">
    <source>
        <dbReference type="Proteomes" id="UP000789833"/>
    </source>
</evidence>
<reference evidence="10 11" key="1">
    <citation type="submission" date="2021-10" db="EMBL/GenBank/DDBJ databases">
        <authorList>
            <person name="Criscuolo A."/>
        </authorList>
    </citation>
    <scope>NUCLEOTIDE SEQUENCE [LARGE SCALE GENOMIC DNA]</scope>
    <source>
        <strain evidence="11">CIP 111883</strain>
    </source>
</reference>
<evidence type="ECO:0000256" key="7">
    <source>
        <dbReference type="ARBA" id="ARBA00022962"/>
    </source>
</evidence>